<dbReference type="PANTHER" id="PTHR19303:SF73">
    <property type="entry name" value="PROTEIN PDC2"/>
    <property type="match status" value="1"/>
</dbReference>
<dbReference type="PANTHER" id="PTHR19303">
    <property type="entry name" value="TRANSPOSON"/>
    <property type="match status" value="1"/>
</dbReference>
<dbReference type="Proteomes" id="UP001642483">
    <property type="component" value="Unassembled WGS sequence"/>
</dbReference>
<keyword evidence="4" id="KW-1185">Reference proteome</keyword>
<sequence length="213" mass="24833">MALLLRVYHFLLTRESTVKINGIKTSAESDKNILVKNLAAMSSSSESEDATPSKRKNYDMHFKLEVVKYAEKYNKSKAAKIKKVPRSCVKDWMKQKAQLEAHLKMSCSTSSSKRLQGAGRPLKDKDFDEILINWVRQQRQKKLRVSRAMIQREALTLSHNENFSASNGWLEKFLLRHNLVSRRQTTTCQKKRKEKRKATPNPETCEHHQWKFI</sequence>
<dbReference type="EMBL" id="CAWYQH010000098">
    <property type="protein sequence ID" value="CAK8684721.1"/>
    <property type="molecule type" value="Genomic_DNA"/>
</dbReference>
<gene>
    <name evidence="3" type="ORF">CVLEPA_LOCUS15844</name>
</gene>
<dbReference type="InterPro" id="IPR050863">
    <property type="entry name" value="CenT-Element_Derived"/>
</dbReference>
<evidence type="ECO:0000313" key="3">
    <source>
        <dbReference type="EMBL" id="CAK8684721.1"/>
    </source>
</evidence>
<feature type="domain" description="HTH CENPB-type" evidence="2">
    <location>
        <begin position="115"/>
        <end position="183"/>
    </location>
</feature>
<name>A0ABP0G1N0_CLALP</name>
<proteinExistence type="predicted"/>
<evidence type="ECO:0000256" key="1">
    <source>
        <dbReference type="ARBA" id="ARBA00023125"/>
    </source>
</evidence>
<dbReference type="SMART" id="SM00674">
    <property type="entry name" value="CENPB"/>
    <property type="match status" value="1"/>
</dbReference>
<organism evidence="3 4">
    <name type="scientific">Clavelina lepadiformis</name>
    <name type="common">Light-bulb sea squirt</name>
    <name type="synonym">Ascidia lepadiformis</name>
    <dbReference type="NCBI Taxonomy" id="159417"/>
    <lineage>
        <taxon>Eukaryota</taxon>
        <taxon>Metazoa</taxon>
        <taxon>Chordata</taxon>
        <taxon>Tunicata</taxon>
        <taxon>Ascidiacea</taxon>
        <taxon>Aplousobranchia</taxon>
        <taxon>Clavelinidae</taxon>
        <taxon>Clavelina</taxon>
    </lineage>
</organism>
<dbReference type="InterPro" id="IPR009057">
    <property type="entry name" value="Homeodomain-like_sf"/>
</dbReference>
<evidence type="ECO:0000259" key="2">
    <source>
        <dbReference type="PROSITE" id="PS51253"/>
    </source>
</evidence>
<dbReference type="InterPro" id="IPR018586">
    <property type="entry name" value="Brinker_DNA-bd"/>
</dbReference>
<dbReference type="Pfam" id="PF09607">
    <property type="entry name" value="BrkDBD"/>
    <property type="match status" value="1"/>
</dbReference>
<dbReference type="InterPro" id="IPR006600">
    <property type="entry name" value="HTH_CenpB_DNA-bd_dom"/>
</dbReference>
<comment type="caution">
    <text evidence="3">The sequence shown here is derived from an EMBL/GenBank/DDBJ whole genome shotgun (WGS) entry which is preliminary data.</text>
</comment>
<reference evidence="3 4" key="1">
    <citation type="submission" date="2024-02" db="EMBL/GenBank/DDBJ databases">
        <authorList>
            <person name="Daric V."/>
            <person name="Darras S."/>
        </authorList>
    </citation>
    <scope>NUCLEOTIDE SEQUENCE [LARGE SCALE GENOMIC DNA]</scope>
</reference>
<dbReference type="SUPFAM" id="SSF46689">
    <property type="entry name" value="Homeodomain-like"/>
    <property type="match status" value="1"/>
</dbReference>
<dbReference type="Pfam" id="PF03221">
    <property type="entry name" value="HTH_Tnp_Tc5"/>
    <property type="match status" value="1"/>
</dbReference>
<dbReference type="PROSITE" id="PS51253">
    <property type="entry name" value="HTH_CENPB"/>
    <property type="match status" value="1"/>
</dbReference>
<dbReference type="Gene3D" id="1.10.10.60">
    <property type="entry name" value="Homeodomain-like"/>
    <property type="match status" value="1"/>
</dbReference>
<accession>A0ABP0G1N0</accession>
<protein>
    <recommendedName>
        <fullName evidence="2">HTH CENPB-type domain-containing protein</fullName>
    </recommendedName>
</protein>
<keyword evidence="1" id="KW-0238">DNA-binding</keyword>
<evidence type="ECO:0000313" key="4">
    <source>
        <dbReference type="Proteomes" id="UP001642483"/>
    </source>
</evidence>